<dbReference type="PANTHER" id="PTHR35523:SF1">
    <property type="entry name" value="CELL WALL PROTEIN SED1"/>
    <property type="match status" value="1"/>
</dbReference>
<dbReference type="InterPro" id="IPR038843">
    <property type="entry name" value="Sed1/Spi1"/>
</dbReference>
<dbReference type="EMBL" id="ML994140">
    <property type="protein sequence ID" value="KAF2198486.1"/>
    <property type="molecule type" value="Genomic_DNA"/>
</dbReference>
<dbReference type="GO" id="GO:0009277">
    <property type="term" value="C:fungal-type cell wall"/>
    <property type="evidence" value="ECO:0007669"/>
    <property type="project" value="TreeGrafter"/>
</dbReference>
<organism evidence="2 3">
    <name type="scientific">Delitschia confertaspora ATCC 74209</name>
    <dbReference type="NCBI Taxonomy" id="1513339"/>
    <lineage>
        <taxon>Eukaryota</taxon>
        <taxon>Fungi</taxon>
        <taxon>Dikarya</taxon>
        <taxon>Ascomycota</taxon>
        <taxon>Pezizomycotina</taxon>
        <taxon>Dothideomycetes</taxon>
        <taxon>Pleosporomycetidae</taxon>
        <taxon>Pleosporales</taxon>
        <taxon>Delitschiaceae</taxon>
        <taxon>Delitschia</taxon>
    </lineage>
</organism>
<name>A0A9P4MPQ1_9PLEO</name>
<proteinExistence type="predicted"/>
<dbReference type="PANTHER" id="PTHR35523">
    <property type="entry name" value="CELL WALL PROTEIN SED1"/>
    <property type="match status" value="1"/>
</dbReference>
<gene>
    <name evidence="2" type="ORF">GQ43DRAFT_434228</name>
</gene>
<dbReference type="AlphaFoldDB" id="A0A9P4MPQ1"/>
<evidence type="ECO:0000256" key="1">
    <source>
        <dbReference type="SAM" id="SignalP"/>
    </source>
</evidence>
<evidence type="ECO:0000313" key="2">
    <source>
        <dbReference type="EMBL" id="KAF2198486.1"/>
    </source>
</evidence>
<feature type="chain" id="PRO_5040322054" evidence="1">
    <location>
        <begin position="18"/>
        <end position="157"/>
    </location>
</feature>
<evidence type="ECO:0000313" key="3">
    <source>
        <dbReference type="Proteomes" id="UP000799536"/>
    </source>
</evidence>
<feature type="signal peptide" evidence="1">
    <location>
        <begin position="1"/>
        <end position="17"/>
    </location>
</feature>
<accession>A0A9P4MPQ1</accession>
<protein>
    <submittedName>
        <fullName evidence="2">Uncharacterized protein</fullName>
    </submittedName>
</protein>
<keyword evidence="1" id="KW-0732">Signal</keyword>
<comment type="caution">
    <text evidence="2">The sequence shown here is derived from an EMBL/GenBank/DDBJ whole genome shotgun (WGS) entry which is preliminary data.</text>
</comment>
<dbReference type="Proteomes" id="UP000799536">
    <property type="component" value="Unassembled WGS sequence"/>
</dbReference>
<keyword evidence="3" id="KW-1185">Reference proteome</keyword>
<sequence>MRFSVAAAAALVAGASAHYNQTAPAYVTEVVTAYTTYCPAPTEIVHGSETYTVTEATTLTITNCPCTITKPASPSTPVVVPTSAPVAPSSGAPVVPVVPSGAPAPYPNGTTPAYTPPAVGTGSATGAPPKFTGAANKAFAASGAGLAAVFGVVAYVL</sequence>
<dbReference type="GO" id="GO:0031505">
    <property type="term" value="P:fungal-type cell wall organization"/>
    <property type="evidence" value="ECO:0007669"/>
    <property type="project" value="InterPro"/>
</dbReference>
<dbReference type="GO" id="GO:0005199">
    <property type="term" value="F:structural constituent of cell wall"/>
    <property type="evidence" value="ECO:0007669"/>
    <property type="project" value="InterPro"/>
</dbReference>
<reference evidence="2" key="1">
    <citation type="journal article" date="2020" name="Stud. Mycol.">
        <title>101 Dothideomycetes genomes: a test case for predicting lifestyles and emergence of pathogens.</title>
        <authorList>
            <person name="Haridas S."/>
            <person name="Albert R."/>
            <person name="Binder M."/>
            <person name="Bloem J."/>
            <person name="Labutti K."/>
            <person name="Salamov A."/>
            <person name="Andreopoulos B."/>
            <person name="Baker S."/>
            <person name="Barry K."/>
            <person name="Bills G."/>
            <person name="Bluhm B."/>
            <person name="Cannon C."/>
            <person name="Castanera R."/>
            <person name="Culley D."/>
            <person name="Daum C."/>
            <person name="Ezra D."/>
            <person name="Gonzalez J."/>
            <person name="Henrissat B."/>
            <person name="Kuo A."/>
            <person name="Liang C."/>
            <person name="Lipzen A."/>
            <person name="Lutzoni F."/>
            <person name="Magnuson J."/>
            <person name="Mondo S."/>
            <person name="Nolan M."/>
            <person name="Ohm R."/>
            <person name="Pangilinan J."/>
            <person name="Park H.-J."/>
            <person name="Ramirez L."/>
            <person name="Alfaro M."/>
            <person name="Sun H."/>
            <person name="Tritt A."/>
            <person name="Yoshinaga Y."/>
            <person name="Zwiers L.-H."/>
            <person name="Turgeon B."/>
            <person name="Goodwin S."/>
            <person name="Spatafora J."/>
            <person name="Crous P."/>
            <person name="Grigoriev I."/>
        </authorList>
    </citation>
    <scope>NUCLEOTIDE SEQUENCE</scope>
    <source>
        <strain evidence="2">ATCC 74209</strain>
    </source>
</reference>